<dbReference type="InterPro" id="IPR018369">
    <property type="entry name" value="Chaprnonin_Cpn10_CS"/>
</dbReference>
<evidence type="ECO:0000256" key="2">
    <source>
        <dbReference type="ARBA" id="ARBA00018842"/>
    </source>
</evidence>
<dbReference type="OMA" id="EDFLIMR"/>
<dbReference type="GeneID" id="762428"/>
<organism evidence="7 8">
    <name type="scientific">Strongylocentrotus purpuratus</name>
    <name type="common">Purple sea urchin</name>
    <dbReference type="NCBI Taxonomy" id="7668"/>
    <lineage>
        <taxon>Eukaryota</taxon>
        <taxon>Metazoa</taxon>
        <taxon>Echinodermata</taxon>
        <taxon>Eleutherozoa</taxon>
        <taxon>Echinozoa</taxon>
        <taxon>Echinoidea</taxon>
        <taxon>Euechinoidea</taxon>
        <taxon>Echinacea</taxon>
        <taxon>Camarodonta</taxon>
        <taxon>Echinidea</taxon>
        <taxon>Strongylocentrotidae</taxon>
        <taxon>Strongylocentrotus</taxon>
    </lineage>
</organism>
<dbReference type="Pfam" id="PF00166">
    <property type="entry name" value="Cpn10"/>
    <property type="match status" value="1"/>
</dbReference>
<evidence type="ECO:0000313" key="7">
    <source>
        <dbReference type="EnsemblMetazoa" id="XP_030846638"/>
    </source>
</evidence>
<accession>A0A7M7P5L1</accession>
<dbReference type="KEGG" id="spu:762428"/>
<evidence type="ECO:0000256" key="6">
    <source>
        <dbReference type="RuleBase" id="RU003479"/>
    </source>
</evidence>
<dbReference type="GO" id="GO:0005524">
    <property type="term" value="F:ATP binding"/>
    <property type="evidence" value="ECO:0007669"/>
    <property type="project" value="InterPro"/>
</dbReference>
<dbReference type="SUPFAM" id="SSF50129">
    <property type="entry name" value="GroES-like"/>
    <property type="match status" value="1"/>
</dbReference>
<dbReference type="GO" id="GO:0044183">
    <property type="term" value="F:protein folding chaperone"/>
    <property type="evidence" value="ECO:0007669"/>
    <property type="project" value="InterPro"/>
</dbReference>
<dbReference type="FunCoup" id="A0A7M7P5L1">
    <property type="interactions" value="1556"/>
</dbReference>
<dbReference type="FunFam" id="2.30.33.40:FF:000002">
    <property type="entry name" value="10 kDa chaperonin, mitochondrial"/>
    <property type="match status" value="1"/>
</dbReference>
<comment type="similarity">
    <text evidence="1 6">Belongs to the GroES chaperonin family.</text>
</comment>
<dbReference type="InterPro" id="IPR037124">
    <property type="entry name" value="Chaperonin_GroES_sf"/>
</dbReference>
<evidence type="ECO:0000256" key="4">
    <source>
        <dbReference type="ARBA" id="ARBA00029976"/>
    </source>
</evidence>
<dbReference type="GO" id="GO:0046872">
    <property type="term" value="F:metal ion binding"/>
    <property type="evidence" value="ECO:0000318"/>
    <property type="project" value="GO_Central"/>
</dbReference>
<proteinExistence type="inferred from homology"/>
<dbReference type="GO" id="GO:0051087">
    <property type="term" value="F:protein-folding chaperone binding"/>
    <property type="evidence" value="ECO:0000318"/>
    <property type="project" value="GO_Central"/>
</dbReference>
<dbReference type="PROSITE" id="PS00681">
    <property type="entry name" value="CHAPERONINS_CPN10"/>
    <property type="match status" value="1"/>
</dbReference>
<dbReference type="PANTHER" id="PTHR10772">
    <property type="entry name" value="10 KDA HEAT SHOCK PROTEIN"/>
    <property type="match status" value="1"/>
</dbReference>
<evidence type="ECO:0000313" key="8">
    <source>
        <dbReference type="Proteomes" id="UP000007110"/>
    </source>
</evidence>
<protein>
    <recommendedName>
        <fullName evidence="2">10 kDa heat shock protein, mitochondrial</fullName>
    </recommendedName>
    <alternativeName>
        <fullName evidence="4">10 kDa chaperonin</fullName>
    </alternativeName>
    <alternativeName>
        <fullName evidence="5">Chaperonin 10</fullName>
    </alternativeName>
</protein>
<dbReference type="PRINTS" id="PR00297">
    <property type="entry name" value="CHAPERONIN10"/>
</dbReference>
<dbReference type="CTD" id="3336"/>
<dbReference type="RefSeq" id="XP_030846638.1">
    <property type="nucleotide sequence ID" value="XM_030990778.1"/>
</dbReference>
<dbReference type="SMART" id="SM00883">
    <property type="entry name" value="Cpn10"/>
    <property type="match status" value="1"/>
</dbReference>
<dbReference type="PANTHER" id="PTHR10772:SF0">
    <property type="entry name" value="10 KDA HEAT SHOCK PROTEIN, MITOCHONDRIAL"/>
    <property type="match status" value="1"/>
</dbReference>
<keyword evidence="3 6" id="KW-0143">Chaperone</keyword>
<sequence length="103" mass="11349">MAAVFRRFKPLFDRILVERVVPETRTKGGIMIPEKAQQKVNQATVVAVGAGSRDSSGSVHKVAVDVGDKVLLPEFGGTKVAFEEKEYFIFREGDILGVLNEEK</sequence>
<dbReference type="CDD" id="cd00320">
    <property type="entry name" value="cpn10"/>
    <property type="match status" value="1"/>
</dbReference>
<reference evidence="8" key="1">
    <citation type="submission" date="2015-02" db="EMBL/GenBank/DDBJ databases">
        <title>Genome sequencing for Strongylocentrotus purpuratus.</title>
        <authorList>
            <person name="Murali S."/>
            <person name="Liu Y."/>
            <person name="Vee V."/>
            <person name="English A."/>
            <person name="Wang M."/>
            <person name="Skinner E."/>
            <person name="Han Y."/>
            <person name="Muzny D.M."/>
            <person name="Worley K.C."/>
            <person name="Gibbs R.A."/>
        </authorList>
    </citation>
    <scope>NUCLEOTIDE SEQUENCE</scope>
</reference>
<dbReference type="GO" id="GO:0005759">
    <property type="term" value="C:mitochondrial matrix"/>
    <property type="evidence" value="ECO:0000318"/>
    <property type="project" value="GO_Central"/>
</dbReference>
<dbReference type="Gene3D" id="2.30.33.40">
    <property type="entry name" value="GroES chaperonin"/>
    <property type="match status" value="1"/>
</dbReference>
<dbReference type="AlphaFoldDB" id="A0A7M7P5L1"/>
<dbReference type="HAMAP" id="MF_00580">
    <property type="entry name" value="CH10"/>
    <property type="match status" value="1"/>
</dbReference>
<dbReference type="EnsemblMetazoa" id="XM_030990778">
    <property type="protein sequence ID" value="XP_030846638"/>
    <property type="gene ID" value="LOC762428"/>
</dbReference>
<dbReference type="InParanoid" id="A0A7M7P5L1"/>
<reference evidence="7" key="2">
    <citation type="submission" date="2021-01" db="UniProtKB">
        <authorList>
            <consortium name="EnsemblMetazoa"/>
        </authorList>
    </citation>
    <scope>IDENTIFICATION</scope>
</reference>
<name>A0A7M7P5L1_STRPU</name>
<dbReference type="InterPro" id="IPR011032">
    <property type="entry name" value="GroES-like_sf"/>
</dbReference>
<evidence type="ECO:0000256" key="5">
    <source>
        <dbReference type="ARBA" id="ARBA00031971"/>
    </source>
</evidence>
<dbReference type="GO" id="GO:0005739">
    <property type="term" value="C:mitochondrion"/>
    <property type="evidence" value="ECO:0000318"/>
    <property type="project" value="GO_Central"/>
</dbReference>
<dbReference type="GO" id="GO:0051082">
    <property type="term" value="F:unfolded protein binding"/>
    <property type="evidence" value="ECO:0000318"/>
    <property type="project" value="GO_Central"/>
</dbReference>
<dbReference type="Proteomes" id="UP000007110">
    <property type="component" value="Unassembled WGS sequence"/>
</dbReference>
<dbReference type="InterPro" id="IPR020818">
    <property type="entry name" value="Chaperonin_GroES"/>
</dbReference>
<evidence type="ECO:0000256" key="1">
    <source>
        <dbReference type="ARBA" id="ARBA00006975"/>
    </source>
</evidence>
<keyword evidence="8" id="KW-1185">Reference proteome</keyword>
<evidence type="ECO:0000256" key="3">
    <source>
        <dbReference type="ARBA" id="ARBA00023186"/>
    </source>
</evidence>
<dbReference type="OrthoDB" id="184876at2759"/>